<dbReference type="InterPro" id="IPR042094">
    <property type="entry name" value="T2SS_GspF_sf"/>
</dbReference>
<evidence type="ECO:0000256" key="2">
    <source>
        <dbReference type="ARBA" id="ARBA00005745"/>
    </source>
</evidence>
<keyword evidence="6 8" id="KW-1133">Transmembrane helix</keyword>
<gene>
    <name evidence="10" type="ORF">A2571_02975</name>
</gene>
<comment type="caution">
    <text evidence="10">The sequence shown here is derived from an EMBL/GenBank/DDBJ whole genome shotgun (WGS) entry which is preliminary data.</text>
</comment>
<accession>A0A1G2QDR3</accession>
<reference evidence="10 11" key="1">
    <citation type="journal article" date="2016" name="Nat. Commun.">
        <title>Thousands of microbial genomes shed light on interconnected biogeochemical processes in an aquifer system.</title>
        <authorList>
            <person name="Anantharaman K."/>
            <person name="Brown C.T."/>
            <person name="Hug L.A."/>
            <person name="Sharon I."/>
            <person name="Castelle C.J."/>
            <person name="Probst A.J."/>
            <person name="Thomas B.C."/>
            <person name="Singh A."/>
            <person name="Wilkins M.J."/>
            <person name="Karaoz U."/>
            <person name="Brodie E.L."/>
            <person name="Williams K.H."/>
            <person name="Hubbard S.S."/>
            <person name="Banfield J.F."/>
        </authorList>
    </citation>
    <scope>NUCLEOTIDE SEQUENCE [LARGE SCALE GENOMIC DNA]</scope>
</reference>
<protein>
    <recommendedName>
        <fullName evidence="9">Type II secretion system protein GspF domain-containing protein</fullName>
    </recommendedName>
</protein>
<dbReference type="PANTHER" id="PTHR30012:SF0">
    <property type="entry name" value="TYPE II SECRETION SYSTEM PROTEIN F-RELATED"/>
    <property type="match status" value="1"/>
</dbReference>
<evidence type="ECO:0000256" key="6">
    <source>
        <dbReference type="ARBA" id="ARBA00022989"/>
    </source>
</evidence>
<comment type="subcellular location">
    <subcellularLocation>
        <location evidence="1">Cell inner membrane</location>
        <topology evidence="1">Multi-pass membrane protein</topology>
    </subcellularLocation>
</comment>
<feature type="domain" description="Type II secretion system protein GspF" evidence="9">
    <location>
        <begin position="70"/>
        <end position="192"/>
    </location>
</feature>
<dbReference type="FunFam" id="1.20.81.30:FF:000001">
    <property type="entry name" value="Type II secretion system protein F"/>
    <property type="match status" value="1"/>
</dbReference>
<evidence type="ECO:0000256" key="8">
    <source>
        <dbReference type="SAM" id="Phobius"/>
    </source>
</evidence>
<evidence type="ECO:0000313" key="10">
    <source>
        <dbReference type="EMBL" id="OHA58199.1"/>
    </source>
</evidence>
<comment type="similarity">
    <text evidence="2">Belongs to the GSP F family.</text>
</comment>
<dbReference type="EMBL" id="MHTJ01000004">
    <property type="protein sequence ID" value="OHA58199.1"/>
    <property type="molecule type" value="Genomic_DNA"/>
</dbReference>
<evidence type="ECO:0000259" key="9">
    <source>
        <dbReference type="Pfam" id="PF00482"/>
    </source>
</evidence>
<dbReference type="Gene3D" id="1.20.81.30">
    <property type="entry name" value="Type II secretion system (T2SS), domain F"/>
    <property type="match status" value="2"/>
</dbReference>
<keyword evidence="4" id="KW-0997">Cell inner membrane</keyword>
<keyword evidence="7 8" id="KW-0472">Membrane</keyword>
<keyword evidence="3" id="KW-1003">Cell membrane</keyword>
<evidence type="ECO:0000256" key="1">
    <source>
        <dbReference type="ARBA" id="ARBA00004429"/>
    </source>
</evidence>
<feature type="transmembrane region" description="Helical" evidence="8">
    <location>
        <begin position="222"/>
        <end position="241"/>
    </location>
</feature>
<evidence type="ECO:0000313" key="11">
    <source>
        <dbReference type="Proteomes" id="UP000177043"/>
    </source>
</evidence>
<feature type="transmembrane region" description="Helical" evidence="8">
    <location>
        <begin position="169"/>
        <end position="191"/>
    </location>
</feature>
<name>A0A1G2QDR3_9BACT</name>
<dbReference type="STRING" id="1802438.A2571_02975"/>
<feature type="transmembrane region" description="Helical" evidence="8">
    <location>
        <begin position="377"/>
        <end position="399"/>
    </location>
</feature>
<proteinExistence type="inferred from homology"/>
<sequence length="402" mass="44518">MLYSYEATNKTGQSQNGSIEAGNRDVAITALQKRGLIVINIKEEGDHGIWSASLSAFVNRIHPRDVVILSRQIATLFEAKVSVLSTFRLIAVESSNPVLQKKLIQVTDDIKGGVPISTALAKHPDVFTDFYVNMVRSGEESGKLSETFTYLADYLDRTYALMSKAKNALIYPIFVILSFAVVMILMLAFVIPRLSEILIETGQELPIYTRMVMGLSQFTVDYSWLLLFLVVVIIVFLLKYIPTPNGRMALSRFKLSIPYVGTLYRKLYLSRVADNLNTLITSGVSMVRSIEITAEVVGNDVFREILEETAELVKSGNAVSDILSRHKEVPSIMSQMIKVGEESGKLTFVLATLSKFYQREVDNEVDTLVGLIEPAMIVLLGLAVGILLTSVLVPIYNVASGF</sequence>
<dbReference type="PRINTS" id="PR00812">
    <property type="entry name" value="BCTERIALGSPF"/>
</dbReference>
<evidence type="ECO:0000256" key="7">
    <source>
        <dbReference type="ARBA" id="ARBA00023136"/>
    </source>
</evidence>
<organism evidence="10 11">
    <name type="scientific">Candidatus Vogelbacteria bacterium RIFOXYD1_FULL_44_32</name>
    <dbReference type="NCBI Taxonomy" id="1802438"/>
    <lineage>
        <taxon>Bacteria</taxon>
        <taxon>Candidatus Vogeliibacteriota</taxon>
    </lineage>
</organism>
<dbReference type="InterPro" id="IPR018076">
    <property type="entry name" value="T2SS_GspF_dom"/>
</dbReference>
<feature type="domain" description="Type II secretion system protein GspF" evidence="9">
    <location>
        <begin position="274"/>
        <end position="394"/>
    </location>
</feature>
<evidence type="ECO:0000256" key="3">
    <source>
        <dbReference type="ARBA" id="ARBA00022475"/>
    </source>
</evidence>
<keyword evidence="5 8" id="KW-0812">Transmembrane</keyword>
<evidence type="ECO:0000256" key="4">
    <source>
        <dbReference type="ARBA" id="ARBA00022519"/>
    </source>
</evidence>
<dbReference type="InterPro" id="IPR003004">
    <property type="entry name" value="GspF/PilC"/>
</dbReference>
<evidence type="ECO:0000256" key="5">
    <source>
        <dbReference type="ARBA" id="ARBA00022692"/>
    </source>
</evidence>
<dbReference type="AlphaFoldDB" id="A0A1G2QDR3"/>
<dbReference type="Pfam" id="PF00482">
    <property type="entry name" value="T2SSF"/>
    <property type="match status" value="2"/>
</dbReference>
<dbReference type="GO" id="GO:0005886">
    <property type="term" value="C:plasma membrane"/>
    <property type="evidence" value="ECO:0007669"/>
    <property type="project" value="UniProtKB-SubCell"/>
</dbReference>
<dbReference type="PANTHER" id="PTHR30012">
    <property type="entry name" value="GENERAL SECRETION PATHWAY PROTEIN"/>
    <property type="match status" value="1"/>
</dbReference>
<dbReference type="Proteomes" id="UP000177043">
    <property type="component" value="Unassembled WGS sequence"/>
</dbReference>